<dbReference type="Gene3D" id="3.40.50.2000">
    <property type="entry name" value="Glycogen Phosphorylase B"/>
    <property type="match status" value="1"/>
</dbReference>
<reference evidence="2 3" key="1">
    <citation type="submission" date="2024-05" db="EMBL/GenBank/DDBJ databases">
        <title>Genome Sequence and Characterization of the New Strain Purple Sulfur Bacterium of Genus Thioalkalicoccus.</title>
        <authorList>
            <person name="Bryantseva I.A."/>
            <person name="Kyndt J.A."/>
            <person name="Imhoff J.F."/>
        </authorList>
    </citation>
    <scope>NUCLEOTIDE SEQUENCE [LARGE SCALE GENOMIC DNA]</scope>
    <source>
        <strain evidence="2 3">Um2</strain>
    </source>
</reference>
<comment type="caution">
    <text evidence="2">The sequence shown here is derived from an EMBL/GenBank/DDBJ whole genome shotgun (WGS) entry which is preliminary data.</text>
</comment>
<protein>
    <submittedName>
        <fullName evidence="2">Glycosyltransferase</fullName>
    </submittedName>
</protein>
<dbReference type="InterPro" id="IPR007235">
    <property type="entry name" value="Glyco_trans_28_C"/>
</dbReference>
<evidence type="ECO:0000259" key="1">
    <source>
        <dbReference type="Pfam" id="PF04101"/>
    </source>
</evidence>
<accession>A0ABV4BDT2</accession>
<gene>
    <name evidence="2" type="ORF">ABC977_08580</name>
</gene>
<name>A0ABV4BDT2_9GAMM</name>
<evidence type="ECO:0000313" key="3">
    <source>
        <dbReference type="Proteomes" id="UP001564408"/>
    </source>
</evidence>
<dbReference type="SUPFAM" id="SSF53756">
    <property type="entry name" value="UDP-Glycosyltransferase/glycogen phosphorylase"/>
    <property type="match status" value="1"/>
</dbReference>
<proteinExistence type="predicted"/>
<feature type="domain" description="Glycosyl transferase family 28 C-terminal" evidence="1">
    <location>
        <begin position="261"/>
        <end position="376"/>
    </location>
</feature>
<dbReference type="EMBL" id="JBDKXB010000008">
    <property type="protein sequence ID" value="MEY6432457.1"/>
    <property type="molecule type" value="Genomic_DNA"/>
</dbReference>
<keyword evidence="3" id="KW-1185">Reference proteome</keyword>
<evidence type="ECO:0000313" key="2">
    <source>
        <dbReference type="EMBL" id="MEY6432457.1"/>
    </source>
</evidence>
<dbReference type="PANTHER" id="PTHR21015">
    <property type="entry name" value="UDP-N-ACETYLGLUCOSAMINE--N-ACETYLMURAMYL-(PENTAPEPTIDE) PYROPHOSPHORYL-UNDECAPRENOL N-ACETYLGLUCOSAMINE TRANSFERASE 1"/>
    <property type="match status" value="1"/>
</dbReference>
<dbReference type="PANTHER" id="PTHR21015:SF28">
    <property type="entry name" value="SLL1722 PROTEIN"/>
    <property type="match status" value="1"/>
</dbReference>
<organism evidence="2 3">
    <name type="scientific">Thioalkalicoccus limnaeus</name>
    <dbReference type="NCBI Taxonomy" id="120681"/>
    <lineage>
        <taxon>Bacteria</taxon>
        <taxon>Pseudomonadati</taxon>
        <taxon>Pseudomonadota</taxon>
        <taxon>Gammaproteobacteria</taxon>
        <taxon>Chromatiales</taxon>
        <taxon>Chromatiaceae</taxon>
        <taxon>Thioalkalicoccus</taxon>
    </lineage>
</organism>
<dbReference type="Proteomes" id="UP001564408">
    <property type="component" value="Unassembled WGS sequence"/>
</dbReference>
<sequence>MLSKAVHDFGTSVRIALYSHDTMGLGHIRRNLLIAEALARSSLRASTLIIAGIHEAGAFTMPRGGDCLTLPAYRKDRHGDYAPRSLSMPTTDLIALRSQVIGTALKNFAPDLFIVDNVPRGALGELTPVLEHMRDLGRTRCVLGLRDILDAPERVLDQWQRLDNEAAIRDHYEAVWVYGDPNIYDAIEEYAFPSDLAAKTTFTGYLDPTARLIPSDSDTDLFACLPRDLRQKGFTLCMIGGGQDGLAVAQAFAQADLPADEYGVIVTGPFLPALQKQRLLELVAGNPRIRVLEFLPEPMHLMRQARRVIAMGGYNTVQEILCLGKPALLVPRDRPRHEQTIRAQRLRERGMLDFVAVQECRPRTLSAWLHHVATAPLPAPRQTLDRDGLKRLPTLAATLIGGQPMYRNRTIPAPSTGWAGGRRYVAA</sequence>
<dbReference type="Pfam" id="PF04101">
    <property type="entry name" value="Glyco_tran_28_C"/>
    <property type="match status" value="1"/>
</dbReference>
<dbReference type="RefSeq" id="WP_369666843.1">
    <property type="nucleotide sequence ID" value="NZ_JBDKXB010000008.1"/>
</dbReference>